<dbReference type="SUPFAM" id="SSF69118">
    <property type="entry name" value="AhpD-like"/>
    <property type="match status" value="1"/>
</dbReference>
<dbReference type="PANTHER" id="PTHR34846">
    <property type="entry name" value="4-CARBOXYMUCONOLACTONE DECARBOXYLASE FAMILY PROTEIN (AFU_ORTHOLOGUE AFUA_6G11590)"/>
    <property type="match status" value="1"/>
</dbReference>
<dbReference type="AlphaFoldDB" id="A0A381NJZ3"/>
<dbReference type="EMBL" id="UINC01000353">
    <property type="protein sequence ID" value="SUZ53843.1"/>
    <property type="molecule type" value="Genomic_DNA"/>
</dbReference>
<evidence type="ECO:0000313" key="1">
    <source>
        <dbReference type="EMBL" id="SUZ53843.1"/>
    </source>
</evidence>
<proteinExistence type="predicted"/>
<dbReference type="Gene3D" id="1.20.1290.10">
    <property type="entry name" value="AhpD-like"/>
    <property type="match status" value="1"/>
</dbReference>
<evidence type="ECO:0008006" key="2">
    <source>
        <dbReference type="Google" id="ProtNLM"/>
    </source>
</evidence>
<reference evidence="1" key="1">
    <citation type="submission" date="2018-05" db="EMBL/GenBank/DDBJ databases">
        <authorList>
            <person name="Lanie J.A."/>
            <person name="Ng W.-L."/>
            <person name="Kazmierczak K.M."/>
            <person name="Andrzejewski T.M."/>
            <person name="Davidsen T.M."/>
            <person name="Wayne K.J."/>
            <person name="Tettelin H."/>
            <person name="Glass J.I."/>
            <person name="Rusch D."/>
            <person name="Podicherti R."/>
            <person name="Tsui H.-C.T."/>
            <person name="Winkler M.E."/>
        </authorList>
    </citation>
    <scope>NUCLEOTIDE SEQUENCE</scope>
</reference>
<dbReference type="PANTHER" id="PTHR34846:SF11">
    <property type="entry name" value="4-CARBOXYMUCONOLACTONE DECARBOXYLASE FAMILY PROTEIN (AFU_ORTHOLOGUE AFUA_6G11590)"/>
    <property type="match status" value="1"/>
</dbReference>
<dbReference type="InterPro" id="IPR029032">
    <property type="entry name" value="AhpD-like"/>
</dbReference>
<protein>
    <recommendedName>
        <fullName evidence="2">Carboxymuconolactone decarboxylase-like domain-containing protein</fullName>
    </recommendedName>
</protein>
<organism evidence="1">
    <name type="scientific">marine metagenome</name>
    <dbReference type="NCBI Taxonomy" id="408172"/>
    <lineage>
        <taxon>unclassified sequences</taxon>
        <taxon>metagenomes</taxon>
        <taxon>ecological metagenomes</taxon>
    </lineage>
</organism>
<sequence length="184" mass="20606">MPPIPAAGMTAAQRDAVNDFKQVRNTTVFEGPFIPLLRSPELLGKVQRVGEYLRYRSALPRQLSELVILISARHWCQQFEWGVHSTEAATAGLDPLVIEAVADGRRPTDMTNEESTLYDFCVELLRNQRVSDVTYARAADLFGEQGIVDTVGLLGYYSLLAMMMNTARTPMREGMRPGLERFPV</sequence>
<name>A0A381NJZ3_9ZZZZ</name>
<accession>A0A381NJZ3</accession>
<gene>
    <name evidence="1" type="ORF">METZ01_LOCUS6697</name>
</gene>